<keyword evidence="8" id="KW-1185">Reference proteome</keyword>
<evidence type="ECO:0000256" key="3">
    <source>
        <dbReference type="ARBA" id="ARBA00023125"/>
    </source>
</evidence>
<keyword evidence="5" id="KW-0804">Transcription</keyword>
<protein>
    <submittedName>
        <fullName evidence="7">HTH-type transcriptional activator AmpR</fullName>
    </submittedName>
</protein>
<evidence type="ECO:0000259" key="6">
    <source>
        <dbReference type="PROSITE" id="PS50931"/>
    </source>
</evidence>
<accession>A0A0M6Y630</accession>
<dbReference type="CDD" id="cd08484">
    <property type="entry name" value="PBP2_LTTR_beta_lactamase"/>
    <property type="match status" value="1"/>
</dbReference>
<evidence type="ECO:0000313" key="7">
    <source>
        <dbReference type="EMBL" id="CTQ45555.1"/>
    </source>
</evidence>
<evidence type="ECO:0000256" key="1">
    <source>
        <dbReference type="ARBA" id="ARBA00009437"/>
    </source>
</evidence>
<dbReference type="Pfam" id="PF00126">
    <property type="entry name" value="HTH_1"/>
    <property type="match status" value="1"/>
</dbReference>
<name>A0A0M6Y630_9HYPH</name>
<reference evidence="8" key="1">
    <citation type="submission" date="2015-07" db="EMBL/GenBank/DDBJ databases">
        <authorList>
            <person name="Rodrigo-Torres Lidia"/>
            <person name="Arahal R.David."/>
        </authorList>
    </citation>
    <scope>NUCLEOTIDE SEQUENCE [LARGE SCALE GENOMIC DNA]</scope>
    <source>
        <strain evidence="8">CECT 4801</strain>
    </source>
</reference>
<dbReference type="GO" id="GO:0043565">
    <property type="term" value="F:sequence-specific DNA binding"/>
    <property type="evidence" value="ECO:0007669"/>
    <property type="project" value="TreeGrafter"/>
</dbReference>
<keyword evidence="3" id="KW-0238">DNA-binding</keyword>
<dbReference type="Gene3D" id="3.40.190.10">
    <property type="entry name" value="Periplasmic binding protein-like II"/>
    <property type="match status" value="2"/>
</dbReference>
<dbReference type="InterPro" id="IPR036388">
    <property type="entry name" value="WH-like_DNA-bd_sf"/>
</dbReference>
<evidence type="ECO:0000256" key="4">
    <source>
        <dbReference type="ARBA" id="ARBA00023159"/>
    </source>
</evidence>
<dbReference type="GO" id="GO:0006351">
    <property type="term" value="P:DNA-templated transcription"/>
    <property type="evidence" value="ECO:0007669"/>
    <property type="project" value="TreeGrafter"/>
</dbReference>
<dbReference type="AlphaFoldDB" id="A0A0M6Y630"/>
<organism evidence="7 8">
    <name type="scientific">Roseibium aggregatum</name>
    <dbReference type="NCBI Taxonomy" id="187304"/>
    <lineage>
        <taxon>Bacteria</taxon>
        <taxon>Pseudomonadati</taxon>
        <taxon>Pseudomonadota</taxon>
        <taxon>Alphaproteobacteria</taxon>
        <taxon>Hyphomicrobiales</taxon>
        <taxon>Stappiaceae</taxon>
        <taxon>Roseibium</taxon>
    </lineage>
</organism>
<dbReference type="InterPro" id="IPR037420">
    <property type="entry name" value="AmpR_PBP2"/>
</dbReference>
<dbReference type="STRING" id="187304.B0E33_03295"/>
<feature type="domain" description="HTH lysR-type" evidence="6">
    <location>
        <begin position="6"/>
        <end position="63"/>
    </location>
</feature>
<dbReference type="PROSITE" id="PS50931">
    <property type="entry name" value="HTH_LYSR"/>
    <property type="match status" value="1"/>
</dbReference>
<dbReference type="Proteomes" id="UP000048926">
    <property type="component" value="Unassembled WGS sequence"/>
</dbReference>
<proteinExistence type="inferred from homology"/>
<keyword evidence="4" id="KW-0010">Activator</keyword>
<comment type="similarity">
    <text evidence="1">Belongs to the LysR transcriptional regulatory family.</text>
</comment>
<dbReference type="Gene3D" id="1.10.10.10">
    <property type="entry name" value="Winged helix-like DNA-binding domain superfamily/Winged helix DNA-binding domain"/>
    <property type="match status" value="1"/>
</dbReference>
<dbReference type="OrthoDB" id="9813056at2"/>
<dbReference type="GO" id="GO:0003700">
    <property type="term" value="F:DNA-binding transcription factor activity"/>
    <property type="evidence" value="ECO:0007669"/>
    <property type="project" value="InterPro"/>
</dbReference>
<sequence>MDVSKLPLNALRAFEASARLCSFTRAGLELRVSQTAVSHQVKALEDVLQVSLFERLPRGVALTDEGLALLPVLSDAFRRMSDALSRFEDGNYREVLTVGAVATFATGWLLPRLSVFAKAHPQIDLRLKTNNNRADILADGLDCFLRFGDGAWHATNAVKLMDAPLSPICSPGTAARLSKPEDLVHEPLLRSYRLDEWAMWFQAAQLPPPRARGWMFDSSLAMVEAVTQGAGVALVPTAMFSRPLASGAIVQPFQTNVLTGSYWLTWLKSREETSAMQKFRLWMLEIVTE</sequence>
<evidence type="ECO:0000256" key="5">
    <source>
        <dbReference type="ARBA" id="ARBA00023163"/>
    </source>
</evidence>
<dbReference type="InterPro" id="IPR058163">
    <property type="entry name" value="LysR-type_TF_proteobact-type"/>
</dbReference>
<dbReference type="RefSeq" id="WP_055658645.1">
    <property type="nucleotide sequence ID" value="NZ_CXST01000002.1"/>
</dbReference>
<gene>
    <name evidence="7" type="primary">ampR</name>
    <name evidence="7" type="ORF">LAL4801_04009</name>
</gene>
<dbReference type="SUPFAM" id="SSF46785">
    <property type="entry name" value="Winged helix' DNA-binding domain"/>
    <property type="match status" value="1"/>
</dbReference>
<keyword evidence="2" id="KW-0805">Transcription regulation</keyword>
<evidence type="ECO:0000256" key="2">
    <source>
        <dbReference type="ARBA" id="ARBA00023015"/>
    </source>
</evidence>
<dbReference type="Pfam" id="PF03466">
    <property type="entry name" value="LysR_substrate"/>
    <property type="match status" value="1"/>
</dbReference>
<dbReference type="PRINTS" id="PR00039">
    <property type="entry name" value="HTHLYSR"/>
</dbReference>
<dbReference type="InterPro" id="IPR000847">
    <property type="entry name" value="LysR_HTH_N"/>
</dbReference>
<dbReference type="InterPro" id="IPR036390">
    <property type="entry name" value="WH_DNA-bd_sf"/>
</dbReference>
<dbReference type="SUPFAM" id="SSF53850">
    <property type="entry name" value="Periplasmic binding protein-like II"/>
    <property type="match status" value="1"/>
</dbReference>
<dbReference type="PANTHER" id="PTHR30537:SF70">
    <property type="entry name" value="HTH-TYPE TRANSCRIPTIONAL ACTIVATOR AMPR"/>
    <property type="match status" value="1"/>
</dbReference>
<dbReference type="EMBL" id="CXST01000002">
    <property type="protein sequence ID" value="CTQ45555.1"/>
    <property type="molecule type" value="Genomic_DNA"/>
</dbReference>
<evidence type="ECO:0000313" key="8">
    <source>
        <dbReference type="Proteomes" id="UP000048926"/>
    </source>
</evidence>
<dbReference type="PANTHER" id="PTHR30537">
    <property type="entry name" value="HTH-TYPE TRANSCRIPTIONAL REGULATOR"/>
    <property type="match status" value="1"/>
</dbReference>
<dbReference type="InterPro" id="IPR005119">
    <property type="entry name" value="LysR_subst-bd"/>
</dbReference>